<evidence type="ECO:0000256" key="3">
    <source>
        <dbReference type="RuleBase" id="RU000481"/>
    </source>
</evidence>
<organism evidence="5 6">
    <name type="scientific">Marivivens niveibacter</name>
    <dbReference type="NCBI Taxonomy" id="1930667"/>
    <lineage>
        <taxon>Bacteria</taxon>
        <taxon>Pseudomonadati</taxon>
        <taxon>Pseudomonadota</taxon>
        <taxon>Alphaproteobacteria</taxon>
        <taxon>Rhodobacterales</taxon>
        <taxon>Paracoccaceae</taxon>
        <taxon>Marivivens group</taxon>
        <taxon>Marivivens</taxon>
    </lineage>
</organism>
<dbReference type="InterPro" id="IPR015424">
    <property type="entry name" value="PyrdxlP-dep_Trfase"/>
</dbReference>
<dbReference type="PROSITE" id="PS00105">
    <property type="entry name" value="AA_TRANSFER_CLASS_1"/>
    <property type="match status" value="1"/>
</dbReference>
<sequence>MKTRDHGGNLDAAIAQYGGTRSDWVDLSTGINPVPYPVGDISAQSWGTLPDKTAMTALIAAARKFWNVPDRAAILPANGASALIRRMPEIAGSAYIPTPTYNEHAAAFGSADTSNPMSPVHIYVHPNNPDGRLWPSDAIGGRPMTVIDESFCDVTPDQSHISRAGEDGIVILKSFGKFWGLAGLRLGFMIGTPILIARMAELLEPWSVNGPALEIGTRALNDPEWAEQTRHRLSEHAAYMDRIFTAKGATIAGGTSLFRLYRVDSAVQWRDRLARGHVWSRIFPYADDWIRVGLPAPHQWDQLKAAL</sequence>
<dbReference type="OrthoDB" id="9799304at2"/>
<evidence type="ECO:0000313" key="5">
    <source>
        <dbReference type="EMBL" id="OUD09481.1"/>
    </source>
</evidence>
<evidence type="ECO:0000256" key="1">
    <source>
        <dbReference type="ARBA" id="ARBA00001933"/>
    </source>
</evidence>
<evidence type="ECO:0000256" key="2">
    <source>
        <dbReference type="ARBA" id="ARBA00022898"/>
    </source>
</evidence>
<dbReference type="Pfam" id="PF00155">
    <property type="entry name" value="Aminotran_1_2"/>
    <property type="match status" value="1"/>
</dbReference>
<dbReference type="Gene3D" id="3.40.640.10">
    <property type="entry name" value="Type I PLP-dependent aspartate aminotransferase-like (Major domain)"/>
    <property type="match status" value="1"/>
</dbReference>
<evidence type="ECO:0000259" key="4">
    <source>
        <dbReference type="Pfam" id="PF00155"/>
    </source>
</evidence>
<dbReference type="InterPro" id="IPR004838">
    <property type="entry name" value="NHTrfase_class1_PyrdxlP-BS"/>
</dbReference>
<dbReference type="InterPro" id="IPR015422">
    <property type="entry name" value="PyrdxlP-dep_Trfase_small"/>
</dbReference>
<dbReference type="GO" id="GO:0008483">
    <property type="term" value="F:transaminase activity"/>
    <property type="evidence" value="ECO:0007669"/>
    <property type="project" value="UniProtKB-KW"/>
</dbReference>
<protein>
    <recommendedName>
        <fullName evidence="3">Aminotransferase</fullName>
        <ecNumber evidence="3">2.6.1.-</ecNumber>
    </recommendedName>
</protein>
<dbReference type="Proteomes" id="UP000194664">
    <property type="component" value="Unassembled WGS sequence"/>
</dbReference>
<name>A0A251WYV3_9RHOB</name>
<accession>A0A251WYV3</accession>
<dbReference type="RefSeq" id="WP_086450828.1">
    <property type="nucleotide sequence ID" value="NZ_MSPP01000002.1"/>
</dbReference>
<comment type="cofactor">
    <cofactor evidence="1 3">
        <name>pyridoxal 5'-phosphate</name>
        <dbReference type="ChEBI" id="CHEBI:597326"/>
    </cofactor>
</comment>
<keyword evidence="2" id="KW-0663">Pyridoxal phosphate</keyword>
<dbReference type="GO" id="GO:0030170">
    <property type="term" value="F:pyridoxal phosphate binding"/>
    <property type="evidence" value="ECO:0007669"/>
    <property type="project" value="InterPro"/>
</dbReference>
<dbReference type="SUPFAM" id="SSF53383">
    <property type="entry name" value="PLP-dependent transferases"/>
    <property type="match status" value="1"/>
</dbReference>
<dbReference type="AlphaFoldDB" id="A0A251WYV3"/>
<dbReference type="Gene3D" id="3.90.1150.10">
    <property type="entry name" value="Aspartate Aminotransferase, domain 1"/>
    <property type="match status" value="1"/>
</dbReference>
<dbReference type="InterPro" id="IPR004839">
    <property type="entry name" value="Aminotransferase_I/II_large"/>
</dbReference>
<dbReference type="InterPro" id="IPR015421">
    <property type="entry name" value="PyrdxlP-dep_Trfase_major"/>
</dbReference>
<reference evidence="5 6" key="1">
    <citation type="submission" date="2016-12" db="EMBL/GenBank/DDBJ databases">
        <title>The draft genome sequence of HSLHS2.</title>
        <authorList>
            <person name="Hu D."/>
            <person name="Wang L."/>
            <person name="Shao Z."/>
        </authorList>
    </citation>
    <scope>NUCLEOTIDE SEQUENCE [LARGE SCALE GENOMIC DNA]</scope>
    <source>
        <strain evidence="5">MCCC 1A06712</strain>
    </source>
</reference>
<comment type="caution">
    <text evidence="5">The sequence shown here is derived from an EMBL/GenBank/DDBJ whole genome shotgun (WGS) entry which is preliminary data.</text>
</comment>
<dbReference type="EMBL" id="MSPP01000002">
    <property type="protein sequence ID" value="OUD09481.1"/>
    <property type="molecule type" value="Genomic_DNA"/>
</dbReference>
<evidence type="ECO:0000313" key="6">
    <source>
        <dbReference type="Proteomes" id="UP000194664"/>
    </source>
</evidence>
<dbReference type="EC" id="2.6.1.-" evidence="3"/>
<feature type="domain" description="Aminotransferase class I/classII large" evidence="4">
    <location>
        <begin position="144"/>
        <end position="305"/>
    </location>
</feature>
<keyword evidence="3" id="KW-0032">Aminotransferase</keyword>
<dbReference type="PANTHER" id="PTHR42885">
    <property type="entry name" value="HISTIDINOL-PHOSPHATE AMINOTRANSFERASE-RELATED"/>
    <property type="match status" value="1"/>
</dbReference>
<keyword evidence="6" id="KW-1185">Reference proteome</keyword>
<gene>
    <name evidence="5" type="ORF">BVC71_06420</name>
</gene>
<dbReference type="PANTHER" id="PTHR42885:SF1">
    <property type="entry name" value="THREONINE-PHOSPHATE DECARBOXYLASE"/>
    <property type="match status" value="1"/>
</dbReference>
<comment type="similarity">
    <text evidence="3">Belongs to the class-I pyridoxal-phosphate-dependent aminotransferase family.</text>
</comment>
<keyword evidence="3" id="KW-0808">Transferase</keyword>
<proteinExistence type="inferred from homology"/>